<reference evidence="2" key="1">
    <citation type="submission" date="2022-11" db="EMBL/GenBank/DDBJ databases">
        <title>Minimal conservation of predation-associated metabolite biosynthetic gene clusters underscores biosynthetic potential of Myxococcota including descriptions for ten novel species: Archangium lansinium sp. nov., Myxococcus landrumus sp. nov., Nannocystis bai.</title>
        <authorList>
            <person name="Ahearne A."/>
            <person name="Stevens C."/>
            <person name="Phillips K."/>
        </authorList>
    </citation>
    <scope>NUCLEOTIDE SEQUENCE</scope>
    <source>
        <strain evidence="2">Na p29</strain>
    </source>
</reference>
<sequence>MSERLASLLDAREGVELRFDAATLPAWRFDRPATLRIDPVAGALHIEALASQGRLAALPVRWDGGPVEIEVELDVARAEYNSALSFALVDEAGRPLIGVDVGGRGDRKFRLRELGCQPVGQYREVFASRPVSSAATRHRVIMRATFFPDRGVTECVADDDGQRTHEPFRQATHPRPGRYSLAIGNTDPYAEHLLVADLRRITLRGARLDDLAADTSPAAQIGRALVAGDAPAALAILEQTPPAAPHHALLTLLVHDALARQVAPAVVAAALSGLADADLLHLLRTRPGLAPAVRAAAGPGSSAPSPRPGSRSRAITSTTPRSSASCSRRSPGSRRSPPTTTRTDAPSACCCTRARRSTCSSVAAPTPDATSSGPWSRSAPRRTRRASRCAARPTSPWCSCSSTTTPTRRWTTCSGRSPATTRPSSPRTACATSPGSRPARPPTPRGREH</sequence>
<organism evidence="2 3">
    <name type="scientific">Nannocystis pusilla</name>
    <dbReference type="NCBI Taxonomy" id="889268"/>
    <lineage>
        <taxon>Bacteria</taxon>
        <taxon>Pseudomonadati</taxon>
        <taxon>Myxococcota</taxon>
        <taxon>Polyangia</taxon>
        <taxon>Nannocystales</taxon>
        <taxon>Nannocystaceae</taxon>
        <taxon>Nannocystis</taxon>
    </lineage>
</organism>
<dbReference type="EMBL" id="JAPNKE010000002">
    <property type="protein sequence ID" value="MCY1009367.1"/>
    <property type="molecule type" value="Genomic_DNA"/>
</dbReference>
<feature type="compositionally biased region" description="Polar residues" evidence="1">
    <location>
        <begin position="415"/>
        <end position="435"/>
    </location>
</feature>
<accession>A0A9X3ESJ2</accession>
<keyword evidence="3" id="KW-1185">Reference proteome</keyword>
<feature type="region of interest" description="Disordered" evidence="1">
    <location>
        <begin position="293"/>
        <end position="347"/>
    </location>
</feature>
<evidence type="ECO:0000256" key="1">
    <source>
        <dbReference type="SAM" id="MobiDB-lite"/>
    </source>
</evidence>
<dbReference type="RefSeq" id="WP_267772031.1">
    <property type="nucleotide sequence ID" value="NZ_JAPNKE010000002.1"/>
</dbReference>
<feature type="compositionally biased region" description="Pro residues" evidence="1">
    <location>
        <begin position="439"/>
        <end position="449"/>
    </location>
</feature>
<dbReference type="AlphaFoldDB" id="A0A9X3ESJ2"/>
<proteinExistence type="predicted"/>
<gene>
    <name evidence="2" type="ORF">OV079_28140</name>
</gene>
<name>A0A9X3ESJ2_9BACT</name>
<dbReference type="Proteomes" id="UP001150924">
    <property type="component" value="Unassembled WGS sequence"/>
</dbReference>
<comment type="caution">
    <text evidence="2">The sequence shown here is derived from an EMBL/GenBank/DDBJ whole genome shotgun (WGS) entry which is preliminary data.</text>
</comment>
<evidence type="ECO:0000313" key="3">
    <source>
        <dbReference type="Proteomes" id="UP001150924"/>
    </source>
</evidence>
<protein>
    <submittedName>
        <fullName evidence="2">Uncharacterized protein</fullName>
    </submittedName>
</protein>
<feature type="compositionally biased region" description="Low complexity" evidence="1">
    <location>
        <begin position="388"/>
        <end position="414"/>
    </location>
</feature>
<feature type="region of interest" description="Disordered" evidence="1">
    <location>
        <begin position="361"/>
        <end position="449"/>
    </location>
</feature>
<evidence type="ECO:0000313" key="2">
    <source>
        <dbReference type="EMBL" id="MCY1009367.1"/>
    </source>
</evidence>